<evidence type="ECO:0000313" key="7">
    <source>
        <dbReference type="EMBL" id="XDV62948.1"/>
    </source>
</evidence>
<evidence type="ECO:0000256" key="3">
    <source>
        <dbReference type="ARBA" id="ARBA00022989"/>
    </source>
</evidence>
<evidence type="ECO:0000259" key="6">
    <source>
        <dbReference type="Pfam" id="PF04932"/>
    </source>
</evidence>
<proteinExistence type="predicted"/>
<feature type="transmembrane region" description="Helical" evidence="5">
    <location>
        <begin position="401"/>
        <end position="418"/>
    </location>
</feature>
<feature type="transmembrane region" description="Helical" evidence="5">
    <location>
        <begin position="141"/>
        <end position="165"/>
    </location>
</feature>
<feature type="transmembrane region" description="Helical" evidence="5">
    <location>
        <begin position="50"/>
        <end position="68"/>
    </location>
</feature>
<name>A0AB39Y0J9_9ACTN</name>
<evidence type="ECO:0000256" key="1">
    <source>
        <dbReference type="ARBA" id="ARBA00004141"/>
    </source>
</evidence>
<evidence type="ECO:0000256" key="5">
    <source>
        <dbReference type="SAM" id="Phobius"/>
    </source>
</evidence>
<evidence type="ECO:0000256" key="4">
    <source>
        <dbReference type="ARBA" id="ARBA00023136"/>
    </source>
</evidence>
<organism evidence="7">
    <name type="scientific">Streptomyces sp. R33</name>
    <dbReference type="NCBI Taxonomy" id="3238629"/>
    <lineage>
        <taxon>Bacteria</taxon>
        <taxon>Bacillati</taxon>
        <taxon>Actinomycetota</taxon>
        <taxon>Actinomycetes</taxon>
        <taxon>Kitasatosporales</taxon>
        <taxon>Streptomycetaceae</taxon>
        <taxon>Streptomyces</taxon>
    </lineage>
</organism>
<accession>A0AB39Y0J9</accession>
<evidence type="ECO:0000256" key="2">
    <source>
        <dbReference type="ARBA" id="ARBA00022692"/>
    </source>
</evidence>
<feature type="transmembrane region" description="Helical" evidence="5">
    <location>
        <begin position="112"/>
        <end position="129"/>
    </location>
</feature>
<comment type="subcellular location">
    <subcellularLocation>
        <location evidence="1">Membrane</location>
        <topology evidence="1">Multi-pass membrane protein</topology>
    </subcellularLocation>
</comment>
<dbReference type="InterPro" id="IPR051533">
    <property type="entry name" value="WaaL-like"/>
</dbReference>
<keyword evidence="4 5" id="KW-0472">Membrane</keyword>
<gene>
    <name evidence="7" type="ORF">AB5J51_08390</name>
</gene>
<feature type="transmembrane region" description="Helical" evidence="5">
    <location>
        <begin position="89"/>
        <end position="106"/>
    </location>
</feature>
<dbReference type="AlphaFoldDB" id="A0AB39Y0J9"/>
<keyword evidence="3 5" id="KW-1133">Transmembrane helix</keyword>
<dbReference type="RefSeq" id="WP_369777321.1">
    <property type="nucleotide sequence ID" value="NZ_CP165727.1"/>
</dbReference>
<protein>
    <submittedName>
        <fullName evidence="7">O-antigen ligase family protein</fullName>
    </submittedName>
</protein>
<feature type="transmembrane region" description="Helical" evidence="5">
    <location>
        <begin position="257"/>
        <end position="279"/>
    </location>
</feature>
<feature type="transmembrane region" description="Helical" evidence="5">
    <location>
        <begin position="12"/>
        <end position="30"/>
    </location>
</feature>
<dbReference type="GO" id="GO:0016020">
    <property type="term" value="C:membrane"/>
    <property type="evidence" value="ECO:0007669"/>
    <property type="project" value="UniProtKB-SubCell"/>
</dbReference>
<keyword evidence="2 5" id="KW-0812">Transmembrane</keyword>
<reference evidence="7" key="1">
    <citation type="submission" date="2024-08" db="EMBL/GenBank/DDBJ databases">
        <authorList>
            <person name="Yu S.T."/>
        </authorList>
    </citation>
    <scope>NUCLEOTIDE SEQUENCE</scope>
    <source>
        <strain evidence="7">R33</strain>
    </source>
</reference>
<sequence length="433" mass="45409">MTGPIAPVGRGGALLLWITGLGTLAVAPLVPHLYHGIGTAAGEPLSGLQLLFSQGVILLVSVLAAALVTRGVFQGARAGARPSRTGQGLAWAAVAFAAGPVLSAVFGEHGALDATVVFAPLLFAALYLCPRRPFSEVLRQLRFILRCYVWCSLLSILVAPGWAFLLPAHGDGGRDFLGLGWGQFMGLAPNPNHLAPLMAAALLLEVTPVGRWRGRAIHAAVALLALTLTQSRTGWICAASVLFVHGAWGRTVLRRQLLTVFGGAAALMVLMAAPVQAALARLAADPMYGDFNGRTLAWRLAYTEFERNPLFGYGPTLFSPAHRLELFGTTDHWIGQAHSQVMQTLGATGLIGFAGLCLLVSSLVVQARRASAHTSGLSTALVTLLIVACTTEAPLRALGGLSAPILLLTVVWCVLLHGTPFPTSATQEPSDVP</sequence>
<feature type="transmembrane region" description="Helical" evidence="5">
    <location>
        <begin position="345"/>
        <end position="365"/>
    </location>
</feature>
<dbReference type="GO" id="GO:0016874">
    <property type="term" value="F:ligase activity"/>
    <property type="evidence" value="ECO:0007669"/>
    <property type="project" value="UniProtKB-KW"/>
</dbReference>
<dbReference type="PANTHER" id="PTHR37422">
    <property type="entry name" value="TEICHURONIC ACID BIOSYNTHESIS PROTEIN TUAE"/>
    <property type="match status" value="1"/>
</dbReference>
<dbReference type="EMBL" id="CP165727">
    <property type="protein sequence ID" value="XDV62948.1"/>
    <property type="molecule type" value="Genomic_DNA"/>
</dbReference>
<keyword evidence="7" id="KW-0436">Ligase</keyword>
<dbReference type="Pfam" id="PF04932">
    <property type="entry name" value="Wzy_C"/>
    <property type="match status" value="1"/>
</dbReference>
<feature type="domain" description="O-antigen ligase-related" evidence="6">
    <location>
        <begin position="220"/>
        <end position="356"/>
    </location>
</feature>
<feature type="transmembrane region" description="Helical" evidence="5">
    <location>
        <begin position="216"/>
        <end position="245"/>
    </location>
</feature>
<dbReference type="PANTHER" id="PTHR37422:SF23">
    <property type="entry name" value="TEICHURONIC ACID BIOSYNTHESIS PROTEIN TUAE"/>
    <property type="match status" value="1"/>
</dbReference>
<dbReference type="InterPro" id="IPR007016">
    <property type="entry name" value="O-antigen_ligase-rel_domated"/>
</dbReference>